<name>A0AAV4SZA0_9ARAC</name>
<protein>
    <submittedName>
        <fullName evidence="1">Uncharacterized protein</fullName>
    </submittedName>
</protein>
<comment type="caution">
    <text evidence="1">The sequence shown here is derived from an EMBL/GenBank/DDBJ whole genome shotgun (WGS) entry which is preliminary data.</text>
</comment>
<keyword evidence="2" id="KW-1185">Reference proteome</keyword>
<evidence type="ECO:0000313" key="2">
    <source>
        <dbReference type="Proteomes" id="UP001054837"/>
    </source>
</evidence>
<dbReference type="AlphaFoldDB" id="A0AAV4SZA0"/>
<organism evidence="1 2">
    <name type="scientific">Caerostris darwini</name>
    <dbReference type="NCBI Taxonomy" id="1538125"/>
    <lineage>
        <taxon>Eukaryota</taxon>
        <taxon>Metazoa</taxon>
        <taxon>Ecdysozoa</taxon>
        <taxon>Arthropoda</taxon>
        <taxon>Chelicerata</taxon>
        <taxon>Arachnida</taxon>
        <taxon>Araneae</taxon>
        <taxon>Araneomorphae</taxon>
        <taxon>Entelegynae</taxon>
        <taxon>Araneoidea</taxon>
        <taxon>Araneidae</taxon>
        <taxon>Caerostris</taxon>
    </lineage>
</organism>
<accession>A0AAV4SZA0</accession>
<evidence type="ECO:0000313" key="1">
    <source>
        <dbReference type="EMBL" id="GIY38714.1"/>
    </source>
</evidence>
<reference evidence="1 2" key="1">
    <citation type="submission" date="2021-06" db="EMBL/GenBank/DDBJ databases">
        <title>Caerostris darwini draft genome.</title>
        <authorList>
            <person name="Kono N."/>
            <person name="Arakawa K."/>
        </authorList>
    </citation>
    <scope>NUCLEOTIDE SEQUENCE [LARGE SCALE GENOMIC DNA]</scope>
</reference>
<dbReference type="Proteomes" id="UP001054837">
    <property type="component" value="Unassembled WGS sequence"/>
</dbReference>
<gene>
    <name evidence="1" type="ORF">CDAR_574931</name>
</gene>
<proteinExistence type="predicted"/>
<sequence length="162" mass="18560">MESSGIFIRLLGPQYSSFATKTSSKSEGEVPLRLTIFKIYPTSISRDVSPIAQVFFCLDQTFQLKHSSDEGTQEYISKNVIKGFRLVVNAATEHHLTTNTPLYAQTGEQNSEDEPIRRKPFDLQLSVRSTWTPTFTSQRNTFWNPIIRKCEPKLLTQFYTKS</sequence>
<dbReference type="EMBL" id="BPLQ01008660">
    <property type="protein sequence ID" value="GIY38714.1"/>
    <property type="molecule type" value="Genomic_DNA"/>
</dbReference>